<keyword evidence="1" id="KW-0378">Hydrolase</keyword>
<dbReference type="Gene3D" id="3.90.1140.10">
    <property type="entry name" value="Cyclic phosphodiesterase"/>
    <property type="match status" value="1"/>
</dbReference>
<dbReference type="InterPro" id="IPR014051">
    <property type="entry name" value="Phosphoesterase_HXTX"/>
</dbReference>
<proteinExistence type="predicted"/>
<dbReference type="SUPFAM" id="SSF55144">
    <property type="entry name" value="LigT-like"/>
    <property type="match status" value="1"/>
</dbReference>
<keyword evidence="4" id="KW-1185">Reference proteome</keyword>
<evidence type="ECO:0000259" key="2">
    <source>
        <dbReference type="Pfam" id="PF02834"/>
    </source>
</evidence>
<comment type="caution">
    <text evidence="3">The sequence shown here is derived from an EMBL/GenBank/DDBJ whole genome shotgun (WGS) entry which is preliminary data.</text>
</comment>
<accession>A0ABT6MVB8</accession>
<organism evidence="3 4">
    <name type="scientific">Luteimonas composti</name>
    <dbReference type="NCBI Taxonomy" id="398257"/>
    <lineage>
        <taxon>Bacteria</taxon>
        <taxon>Pseudomonadati</taxon>
        <taxon>Pseudomonadota</taxon>
        <taxon>Gammaproteobacteria</taxon>
        <taxon>Lysobacterales</taxon>
        <taxon>Lysobacteraceae</taxon>
        <taxon>Luteimonas</taxon>
    </lineage>
</organism>
<gene>
    <name evidence="3" type="ORF">QF205_14185</name>
</gene>
<dbReference type="PANTHER" id="PTHR35561:SF1">
    <property type="entry name" value="RNA 2',3'-CYCLIC PHOSPHODIESTERASE"/>
    <property type="match status" value="1"/>
</dbReference>
<keyword evidence="3" id="KW-0436">Ligase</keyword>
<evidence type="ECO:0000313" key="4">
    <source>
        <dbReference type="Proteomes" id="UP001160550"/>
    </source>
</evidence>
<name>A0ABT6MVB8_9GAMM</name>
<dbReference type="InterPro" id="IPR009097">
    <property type="entry name" value="Cyclic_Pdiesterase"/>
</dbReference>
<evidence type="ECO:0000313" key="3">
    <source>
        <dbReference type="EMBL" id="MDH7454211.1"/>
    </source>
</evidence>
<dbReference type="RefSeq" id="WP_280943432.1">
    <property type="nucleotide sequence ID" value="NZ_JARYGX010000025.1"/>
</dbReference>
<reference evidence="3" key="1">
    <citation type="journal article" date="2007" name="Int. J. Syst. Evol. Microbiol.">
        <title>Luteimonas composti sp. nov., a moderately thermophilic bacterium isolated from food waste.</title>
        <authorList>
            <person name="Young C.C."/>
            <person name="Kampfer P."/>
            <person name="Chen W.M."/>
            <person name="Yen W.S."/>
            <person name="Arun A.B."/>
            <person name="Lai W.A."/>
            <person name="Shen F.T."/>
            <person name="Rekha P.D."/>
            <person name="Lin K.Y."/>
            <person name="Chou J.H."/>
        </authorList>
    </citation>
    <scope>NUCLEOTIDE SEQUENCE</scope>
    <source>
        <strain evidence="3">CC-YY355</strain>
    </source>
</reference>
<dbReference type="Pfam" id="PF02834">
    <property type="entry name" value="LigT_PEase"/>
    <property type="match status" value="1"/>
</dbReference>
<dbReference type="PANTHER" id="PTHR35561">
    <property type="entry name" value="RNA 2',3'-CYCLIC PHOSPHODIESTERASE"/>
    <property type="match status" value="1"/>
</dbReference>
<dbReference type="InterPro" id="IPR004175">
    <property type="entry name" value="RNA_CPDase"/>
</dbReference>
<evidence type="ECO:0000256" key="1">
    <source>
        <dbReference type="ARBA" id="ARBA00022801"/>
    </source>
</evidence>
<dbReference type="EMBL" id="JARYGX010000025">
    <property type="protein sequence ID" value="MDH7454211.1"/>
    <property type="molecule type" value="Genomic_DNA"/>
</dbReference>
<feature type="domain" description="Phosphoesterase HXTX" evidence="2">
    <location>
        <begin position="17"/>
        <end position="89"/>
    </location>
</feature>
<dbReference type="Proteomes" id="UP001160550">
    <property type="component" value="Unassembled WGS sequence"/>
</dbReference>
<sequence>MSRTLFTGWRPGVTAQATLAALRDRIVAARPTDAPRLSLRRPDQWHVTLCFVAREFDDALVAATGDALASAAALVPPHGFSIERLAVWRHAGALVALPRPGSLLQVLCDAHRDALRESGIRPQEATTQPHVTLAYLERGAPPQPWVEQVDCSGEALRVEAFELLFNAGGRYQALGEWALHGTSPPTQRQPGLF</sequence>
<protein>
    <submittedName>
        <fullName evidence="3">2'-5' RNA ligase family protein</fullName>
    </submittedName>
</protein>
<reference evidence="3" key="2">
    <citation type="submission" date="2023-04" db="EMBL/GenBank/DDBJ databases">
        <authorList>
            <person name="Sun J.-Q."/>
        </authorList>
    </citation>
    <scope>NUCLEOTIDE SEQUENCE</scope>
    <source>
        <strain evidence="3">CC-YY355</strain>
    </source>
</reference>
<dbReference type="GO" id="GO:0016874">
    <property type="term" value="F:ligase activity"/>
    <property type="evidence" value="ECO:0007669"/>
    <property type="project" value="UniProtKB-KW"/>
</dbReference>